<accession>A0A4S8M161</accession>
<evidence type="ECO:0000313" key="2">
    <source>
        <dbReference type="EMBL" id="THU95807.1"/>
    </source>
</evidence>
<proteinExistence type="predicted"/>
<protein>
    <recommendedName>
        <fullName evidence="4">RNase H type-1 domain-containing protein</fullName>
    </recommendedName>
</protein>
<keyword evidence="3" id="KW-1185">Reference proteome</keyword>
<evidence type="ECO:0000313" key="1">
    <source>
        <dbReference type="EMBL" id="THU83023.1"/>
    </source>
</evidence>
<dbReference type="OrthoDB" id="3051850at2759"/>
<evidence type="ECO:0008006" key="4">
    <source>
        <dbReference type="Google" id="ProtNLM"/>
    </source>
</evidence>
<name>A0A4S8M161_DENBC</name>
<evidence type="ECO:0000313" key="3">
    <source>
        <dbReference type="Proteomes" id="UP000297245"/>
    </source>
</evidence>
<dbReference type="EMBL" id="ML179191">
    <property type="protein sequence ID" value="THU95807.1"/>
    <property type="molecule type" value="Genomic_DNA"/>
</dbReference>
<organism evidence="2 3">
    <name type="scientific">Dendrothele bispora (strain CBS 962.96)</name>
    <dbReference type="NCBI Taxonomy" id="1314807"/>
    <lineage>
        <taxon>Eukaryota</taxon>
        <taxon>Fungi</taxon>
        <taxon>Dikarya</taxon>
        <taxon>Basidiomycota</taxon>
        <taxon>Agaricomycotina</taxon>
        <taxon>Agaricomycetes</taxon>
        <taxon>Agaricomycetidae</taxon>
        <taxon>Agaricales</taxon>
        <taxon>Agaricales incertae sedis</taxon>
        <taxon>Dendrothele</taxon>
    </lineage>
</organism>
<reference evidence="2 3" key="1">
    <citation type="journal article" date="2019" name="Nat. Ecol. Evol.">
        <title>Megaphylogeny resolves global patterns of mushroom evolution.</title>
        <authorList>
            <person name="Varga T."/>
            <person name="Krizsan K."/>
            <person name="Foldi C."/>
            <person name="Dima B."/>
            <person name="Sanchez-Garcia M."/>
            <person name="Sanchez-Ramirez S."/>
            <person name="Szollosi G.J."/>
            <person name="Szarkandi J.G."/>
            <person name="Papp V."/>
            <person name="Albert L."/>
            <person name="Andreopoulos W."/>
            <person name="Angelini C."/>
            <person name="Antonin V."/>
            <person name="Barry K.W."/>
            <person name="Bougher N.L."/>
            <person name="Buchanan P."/>
            <person name="Buyck B."/>
            <person name="Bense V."/>
            <person name="Catcheside P."/>
            <person name="Chovatia M."/>
            <person name="Cooper J."/>
            <person name="Damon W."/>
            <person name="Desjardin D."/>
            <person name="Finy P."/>
            <person name="Geml J."/>
            <person name="Haridas S."/>
            <person name="Hughes K."/>
            <person name="Justo A."/>
            <person name="Karasinski D."/>
            <person name="Kautmanova I."/>
            <person name="Kiss B."/>
            <person name="Kocsube S."/>
            <person name="Kotiranta H."/>
            <person name="LaButti K.M."/>
            <person name="Lechner B.E."/>
            <person name="Liimatainen K."/>
            <person name="Lipzen A."/>
            <person name="Lukacs Z."/>
            <person name="Mihaltcheva S."/>
            <person name="Morgado L.N."/>
            <person name="Niskanen T."/>
            <person name="Noordeloos M.E."/>
            <person name="Ohm R.A."/>
            <person name="Ortiz-Santana B."/>
            <person name="Ovrebo C."/>
            <person name="Racz N."/>
            <person name="Riley R."/>
            <person name="Savchenko A."/>
            <person name="Shiryaev A."/>
            <person name="Soop K."/>
            <person name="Spirin V."/>
            <person name="Szebenyi C."/>
            <person name="Tomsovsky M."/>
            <person name="Tulloss R.E."/>
            <person name="Uehling J."/>
            <person name="Grigoriev I.V."/>
            <person name="Vagvolgyi C."/>
            <person name="Papp T."/>
            <person name="Martin F.M."/>
            <person name="Miettinen O."/>
            <person name="Hibbett D.S."/>
            <person name="Nagy L.G."/>
        </authorList>
    </citation>
    <scope>NUCLEOTIDE SEQUENCE [LARGE SCALE GENOMIC DNA]</scope>
    <source>
        <strain evidence="2 3">CBS 962.96</strain>
    </source>
</reference>
<sequence length="144" mass="16197">MVTGALASTATDILDIHAGFLPMPLEIERQRHRAAVRLCTLPETHPLAQHITDAARKRRRKRHFSPLHDLMDRYGLHPRVMEKKKVVRFPVSWDPRIELVICEGINEACEAAVQDKADVQVFTDGSGFQGGVGASAVLYWDDQE</sequence>
<dbReference type="AlphaFoldDB" id="A0A4S8M161"/>
<dbReference type="Proteomes" id="UP000297245">
    <property type="component" value="Unassembled WGS sequence"/>
</dbReference>
<dbReference type="EMBL" id="ML179691">
    <property type="protein sequence ID" value="THU83023.1"/>
    <property type="molecule type" value="Genomic_DNA"/>
</dbReference>
<gene>
    <name evidence="2" type="ORF">K435DRAFT_113449</name>
    <name evidence="1" type="ORF">K435DRAFT_971733</name>
</gene>